<accession>A0ABN9NJP6</accession>
<dbReference type="Proteomes" id="UP001190465">
    <property type="component" value="Chromosome"/>
</dbReference>
<dbReference type="EMBL" id="OY726397">
    <property type="protein sequence ID" value="CAJ1507575.1"/>
    <property type="molecule type" value="Genomic_DNA"/>
</dbReference>
<reference evidence="3 4" key="1">
    <citation type="submission" date="2023-08" db="EMBL/GenBank/DDBJ databases">
        <authorList>
            <person name="Folkvardsen B D."/>
            <person name="Norman A."/>
        </authorList>
    </citation>
    <scope>NUCLEOTIDE SEQUENCE [LARGE SCALE GENOMIC DNA]</scope>
    <source>
        <strain evidence="3 4">Mu0053</strain>
    </source>
</reference>
<evidence type="ECO:0000313" key="3">
    <source>
        <dbReference type="EMBL" id="CAJ1507575.1"/>
    </source>
</evidence>
<evidence type="ECO:0000259" key="2">
    <source>
        <dbReference type="Pfam" id="PF03413"/>
    </source>
</evidence>
<dbReference type="PROSITE" id="PS51257">
    <property type="entry name" value="PROKAR_LIPOPROTEIN"/>
    <property type="match status" value="1"/>
</dbReference>
<feature type="domain" description="PepSY" evidence="2">
    <location>
        <begin position="76"/>
        <end position="126"/>
    </location>
</feature>
<dbReference type="RefSeq" id="WP_308478935.1">
    <property type="nucleotide sequence ID" value="NZ_OY726397.1"/>
</dbReference>
<gene>
    <name evidence="3" type="ORF">MU0053_003558</name>
</gene>
<keyword evidence="4" id="KW-1185">Reference proteome</keyword>
<dbReference type="Gene3D" id="3.10.450.40">
    <property type="match status" value="2"/>
</dbReference>
<evidence type="ECO:0000256" key="1">
    <source>
        <dbReference type="SAM" id="MobiDB-lite"/>
    </source>
</evidence>
<feature type="domain" description="PepSY" evidence="2">
    <location>
        <begin position="146"/>
        <end position="201"/>
    </location>
</feature>
<organism evidence="3 4">
    <name type="scientific">[Mycobacterium] burgundiense</name>
    <dbReference type="NCBI Taxonomy" id="3064286"/>
    <lineage>
        <taxon>Bacteria</taxon>
        <taxon>Bacillati</taxon>
        <taxon>Actinomycetota</taxon>
        <taxon>Actinomycetes</taxon>
        <taxon>Mycobacteriales</taxon>
        <taxon>Mycobacteriaceae</taxon>
        <taxon>Mycolicibacterium</taxon>
    </lineage>
</organism>
<evidence type="ECO:0000313" key="4">
    <source>
        <dbReference type="Proteomes" id="UP001190465"/>
    </source>
</evidence>
<feature type="region of interest" description="Disordered" evidence="1">
    <location>
        <begin position="24"/>
        <end position="65"/>
    </location>
</feature>
<name>A0ABN9NJP6_9MYCO</name>
<feature type="compositionally biased region" description="Low complexity" evidence="1">
    <location>
        <begin position="32"/>
        <end position="62"/>
    </location>
</feature>
<dbReference type="InterPro" id="IPR025711">
    <property type="entry name" value="PepSY"/>
</dbReference>
<proteinExistence type="predicted"/>
<sequence>MMHWGRPAGLGLLACTLVLGGCSSDSQTDQPTAEATETSETTQATTSVTTSAAPGAPAPAATGKGLPVSAVEQGLRTAAAAVPNGRPFDLEVDSDDGRKVLDIEVASDGNEFEVRIDQAGAEIISQRQVGTPSDDVAKAEAAQVDANRAMQTAVEREPDATVSEIQIDTERGVVVWQIELVRPDGSEVEIDVDAQTGAITDS</sequence>
<dbReference type="Pfam" id="PF03413">
    <property type="entry name" value="PepSY"/>
    <property type="match status" value="2"/>
</dbReference>
<protein>
    <submittedName>
        <fullName evidence="3">PepSY domain-containing protein</fullName>
    </submittedName>
</protein>